<evidence type="ECO:0000259" key="1">
    <source>
        <dbReference type="PROSITE" id="PS51186"/>
    </source>
</evidence>
<dbReference type="InterPro" id="IPR016181">
    <property type="entry name" value="Acyl_CoA_acyltransferase"/>
</dbReference>
<comment type="caution">
    <text evidence="2">The sequence shown here is derived from an EMBL/GenBank/DDBJ whole genome shotgun (WGS) entry which is preliminary data.</text>
</comment>
<sequence>MSCGLSQSFFFSSQQVQLLPPLEYPLVNRLYKSHYKPGKLSGSNSAYVLRHPEKGNIVACVKLNLYPEYWFLSSLLVLPPYRRLGLAGLLLKGALSQLPSHHPVYCFAQPQLAPIYLAQGFTLVADDFLPADLRARIGKYRRKQSLHAFVRPVDNKSH</sequence>
<reference evidence="2 3" key="2">
    <citation type="submission" date="2019-01" db="EMBL/GenBank/DDBJ databases">
        <title>Motilimonas pumilus sp. nov., isolated from the gut of sea cucumber (Apostichopus japonicus).</title>
        <authorList>
            <person name="Wang F.-Q."/>
            <person name="Ren L.-H."/>
            <person name="Lin Y.-W."/>
            <person name="Sun G.-H."/>
            <person name="Du Z.-J."/>
            <person name="Zhao J.-X."/>
            <person name="Liu X.-J."/>
            <person name="Liu L.-J."/>
        </authorList>
    </citation>
    <scope>NUCLEOTIDE SEQUENCE [LARGE SCALE GENOMIC DNA]</scope>
    <source>
        <strain evidence="2 3">PLHSC7-2</strain>
    </source>
</reference>
<evidence type="ECO:0000313" key="2">
    <source>
        <dbReference type="EMBL" id="RJG49386.1"/>
    </source>
</evidence>
<dbReference type="GO" id="GO:0016747">
    <property type="term" value="F:acyltransferase activity, transferring groups other than amino-acyl groups"/>
    <property type="evidence" value="ECO:0007669"/>
    <property type="project" value="InterPro"/>
</dbReference>
<keyword evidence="3" id="KW-1185">Reference proteome</keyword>
<protein>
    <submittedName>
        <fullName evidence="2">GNAT family N-acetyltransferase</fullName>
    </submittedName>
</protein>
<evidence type="ECO:0000313" key="3">
    <source>
        <dbReference type="Proteomes" id="UP000283255"/>
    </source>
</evidence>
<dbReference type="SUPFAM" id="SSF55729">
    <property type="entry name" value="Acyl-CoA N-acyltransferases (Nat)"/>
    <property type="match status" value="1"/>
</dbReference>
<dbReference type="Proteomes" id="UP000283255">
    <property type="component" value="Unassembled WGS sequence"/>
</dbReference>
<dbReference type="EMBL" id="QZCH01000004">
    <property type="protein sequence ID" value="RJG49386.1"/>
    <property type="molecule type" value="Genomic_DNA"/>
</dbReference>
<dbReference type="AlphaFoldDB" id="A0A418YH17"/>
<dbReference type="Pfam" id="PF00583">
    <property type="entry name" value="Acetyltransf_1"/>
    <property type="match status" value="1"/>
</dbReference>
<accession>A0A418YH17</accession>
<dbReference type="RefSeq" id="WP_119909721.1">
    <property type="nucleotide sequence ID" value="NZ_QZCH01000004.1"/>
</dbReference>
<dbReference type="InterPro" id="IPR000182">
    <property type="entry name" value="GNAT_dom"/>
</dbReference>
<feature type="domain" description="N-acetyltransferase" evidence="1">
    <location>
        <begin position="53"/>
        <end position="142"/>
    </location>
</feature>
<reference evidence="2 3" key="1">
    <citation type="submission" date="2018-09" db="EMBL/GenBank/DDBJ databases">
        <authorList>
            <person name="Wang F."/>
        </authorList>
    </citation>
    <scope>NUCLEOTIDE SEQUENCE [LARGE SCALE GENOMIC DNA]</scope>
    <source>
        <strain evidence="2 3">PLHSC7-2</strain>
    </source>
</reference>
<organism evidence="2 3">
    <name type="scientific">Motilimonas pumila</name>
    <dbReference type="NCBI Taxonomy" id="2303987"/>
    <lineage>
        <taxon>Bacteria</taxon>
        <taxon>Pseudomonadati</taxon>
        <taxon>Pseudomonadota</taxon>
        <taxon>Gammaproteobacteria</taxon>
        <taxon>Alteromonadales</taxon>
        <taxon>Alteromonadales genera incertae sedis</taxon>
        <taxon>Motilimonas</taxon>
    </lineage>
</organism>
<dbReference type="Gene3D" id="3.40.630.30">
    <property type="match status" value="1"/>
</dbReference>
<keyword evidence="2" id="KW-0808">Transferase</keyword>
<proteinExistence type="predicted"/>
<gene>
    <name evidence="2" type="ORF">D1Z90_05345</name>
</gene>
<name>A0A418YH17_9GAMM</name>
<dbReference type="OrthoDB" id="7845888at2"/>
<dbReference type="PROSITE" id="PS51186">
    <property type="entry name" value="GNAT"/>
    <property type="match status" value="1"/>
</dbReference>